<feature type="region of interest" description="Disordered" evidence="1">
    <location>
        <begin position="165"/>
        <end position="207"/>
    </location>
</feature>
<protein>
    <submittedName>
        <fullName evidence="3">Uncharacterized protein</fullName>
    </submittedName>
</protein>
<feature type="transmembrane region" description="Helical" evidence="2">
    <location>
        <begin position="414"/>
        <end position="436"/>
    </location>
</feature>
<comment type="caution">
    <text evidence="3">The sequence shown here is derived from an EMBL/GenBank/DDBJ whole genome shotgun (WGS) entry which is preliminary data.</text>
</comment>
<feature type="transmembrane region" description="Helical" evidence="2">
    <location>
        <begin position="448"/>
        <end position="473"/>
    </location>
</feature>
<sequence length="509" mass="51927">MLRKRQEQAGPKKAPSALDSWVSSDSHFVPAQQNPSDVNAPPRPPVAKTTVTSFLGTSRPASVAGDASYKAGSCGGSVASSAAPSPAARSCSNIQLGDGNCDGGIIFDDRTDAKSHHRAAAYSKFSPSHGNHSGGQDFWMRRLGGASYKRSLSAAAAAMAIDKSSIGGTSPATASGLPETPCLRSPEWSPRRTSRSSGSAPSPLPLTDTMAMAPTVMAPVPASILNQTCDQPCRAGGVQVRFSSDAGVEAAAAAPPSDEHFWRPETDQAGIGCNSKVLCDSHGQRIPLEGRYPMAASVLSPASGGAPAPLGGDPQDLSLLLSMVAAVRSTVGAARDLVSVRVDNRQSGAVGSGHGRGLSSHHGVTGEDSAGSSGVTFQGSAGLQDGKTVTSSQATSGAHQVSTADVTTTVIDGYGADIACAVVAAPTSVLAFVLAVRLIRAALRWPVVASFCAAFIAWLGALLALSTALFAAGRITHRMVQVAWAIVASVLGCRALIATQTRRPPYVPQ</sequence>
<dbReference type="EMBL" id="BSDZ01000008">
    <property type="protein sequence ID" value="GLI60829.1"/>
    <property type="molecule type" value="Genomic_DNA"/>
</dbReference>
<keyword evidence="2" id="KW-0472">Membrane</keyword>
<feature type="region of interest" description="Disordered" evidence="1">
    <location>
        <begin position="1"/>
        <end position="50"/>
    </location>
</feature>
<keyword evidence="4" id="KW-1185">Reference proteome</keyword>
<dbReference type="Proteomes" id="UP001165090">
    <property type="component" value="Unassembled WGS sequence"/>
</dbReference>
<gene>
    <name evidence="3" type="ORF">VaNZ11_002940</name>
</gene>
<organism evidence="3 4">
    <name type="scientific">Volvox africanus</name>
    <dbReference type="NCBI Taxonomy" id="51714"/>
    <lineage>
        <taxon>Eukaryota</taxon>
        <taxon>Viridiplantae</taxon>
        <taxon>Chlorophyta</taxon>
        <taxon>core chlorophytes</taxon>
        <taxon>Chlorophyceae</taxon>
        <taxon>CS clade</taxon>
        <taxon>Chlamydomonadales</taxon>
        <taxon>Volvocaceae</taxon>
        <taxon>Volvox</taxon>
    </lineage>
</organism>
<proteinExistence type="predicted"/>
<feature type="transmembrane region" description="Helical" evidence="2">
    <location>
        <begin position="479"/>
        <end position="497"/>
    </location>
</feature>
<accession>A0ABQ5RUF4</accession>
<feature type="compositionally biased region" description="Polar residues" evidence="1">
    <location>
        <begin position="370"/>
        <end position="398"/>
    </location>
</feature>
<feature type="compositionally biased region" description="Polar residues" evidence="1">
    <location>
        <begin position="21"/>
        <end position="37"/>
    </location>
</feature>
<keyword evidence="2" id="KW-1133">Transmembrane helix</keyword>
<evidence type="ECO:0000256" key="2">
    <source>
        <dbReference type="SAM" id="Phobius"/>
    </source>
</evidence>
<evidence type="ECO:0000313" key="4">
    <source>
        <dbReference type="Proteomes" id="UP001165090"/>
    </source>
</evidence>
<name>A0ABQ5RUF4_9CHLO</name>
<keyword evidence="2" id="KW-0812">Transmembrane</keyword>
<reference evidence="3 4" key="1">
    <citation type="journal article" date="2023" name="IScience">
        <title>Expanded male sex-determining region conserved during the evolution of homothallism in the green alga Volvox.</title>
        <authorList>
            <person name="Yamamoto K."/>
            <person name="Matsuzaki R."/>
            <person name="Mahakham W."/>
            <person name="Heman W."/>
            <person name="Sekimoto H."/>
            <person name="Kawachi M."/>
            <person name="Minakuchi Y."/>
            <person name="Toyoda A."/>
            <person name="Nozaki H."/>
        </authorList>
    </citation>
    <scope>NUCLEOTIDE SEQUENCE [LARGE SCALE GENOMIC DNA]</scope>
    <source>
        <strain evidence="3 4">NIES-4468</strain>
    </source>
</reference>
<evidence type="ECO:0000256" key="1">
    <source>
        <dbReference type="SAM" id="MobiDB-lite"/>
    </source>
</evidence>
<feature type="region of interest" description="Disordered" evidence="1">
    <location>
        <begin position="346"/>
        <end position="398"/>
    </location>
</feature>
<evidence type="ECO:0000313" key="3">
    <source>
        <dbReference type="EMBL" id="GLI60829.1"/>
    </source>
</evidence>